<name>A0A913YYY8_PATMI</name>
<dbReference type="GO" id="GO:0007166">
    <property type="term" value="P:cell surface receptor signaling pathway"/>
    <property type="evidence" value="ECO:0007669"/>
    <property type="project" value="InterPro"/>
</dbReference>
<dbReference type="SMART" id="SM00008">
    <property type="entry name" value="HormR"/>
    <property type="match status" value="1"/>
</dbReference>
<feature type="transmembrane region" description="Helical" evidence="14">
    <location>
        <begin position="425"/>
        <end position="449"/>
    </location>
</feature>
<evidence type="ECO:0000256" key="10">
    <source>
        <dbReference type="ARBA" id="ARBA00023170"/>
    </source>
</evidence>
<feature type="compositionally biased region" description="Basic and acidic residues" evidence="13">
    <location>
        <begin position="704"/>
        <end position="727"/>
    </location>
</feature>
<dbReference type="SUPFAM" id="SSF111418">
    <property type="entry name" value="Hormone receptor domain"/>
    <property type="match status" value="1"/>
</dbReference>
<accession>A0A913YYY8</accession>
<evidence type="ECO:0000256" key="12">
    <source>
        <dbReference type="ARBA" id="ARBA00023224"/>
    </source>
</evidence>
<dbReference type="OrthoDB" id="6022368at2759"/>
<dbReference type="Pfam" id="PF00002">
    <property type="entry name" value="7tm_2"/>
    <property type="match status" value="1"/>
</dbReference>
<evidence type="ECO:0000256" key="5">
    <source>
        <dbReference type="ARBA" id="ARBA00022729"/>
    </source>
</evidence>
<dbReference type="GO" id="GO:0005886">
    <property type="term" value="C:plasma membrane"/>
    <property type="evidence" value="ECO:0007669"/>
    <property type="project" value="UniProtKB-SubCell"/>
</dbReference>
<dbReference type="GO" id="GO:0007188">
    <property type="term" value="P:adenylate cyclase-modulating G protein-coupled receptor signaling pathway"/>
    <property type="evidence" value="ECO:0007669"/>
    <property type="project" value="TreeGrafter"/>
</dbReference>
<evidence type="ECO:0000256" key="1">
    <source>
        <dbReference type="ARBA" id="ARBA00004651"/>
    </source>
</evidence>
<evidence type="ECO:0000256" key="14">
    <source>
        <dbReference type="SAM" id="Phobius"/>
    </source>
</evidence>
<dbReference type="Proteomes" id="UP000887568">
    <property type="component" value="Unplaced"/>
</dbReference>
<dbReference type="RefSeq" id="XP_038044934.1">
    <property type="nucleotide sequence ID" value="XM_038189006.1"/>
</dbReference>
<feature type="domain" description="G-protein coupled receptors family 2 profile 2" evidence="17">
    <location>
        <begin position="200"/>
        <end position="450"/>
    </location>
</feature>
<proteinExistence type="inferred from homology"/>
<dbReference type="InterPro" id="IPR036445">
    <property type="entry name" value="GPCR_2_extracell_dom_sf"/>
</dbReference>
<dbReference type="PANTHER" id="PTHR45620">
    <property type="entry name" value="PDF RECEPTOR-LIKE PROTEIN-RELATED"/>
    <property type="match status" value="1"/>
</dbReference>
<keyword evidence="6 14" id="KW-1133">Transmembrane helix</keyword>
<dbReference type="PROSITE" id="PS50227">
    <property type="entry name" value="G_PROTEIN_RECEP_F2_3"/>
    <property type="match status" value="1"/>
</dbReference>
<reference evidence="18" key="1">
    <citation type="submission" date="2022-11" db="UniProtKB">
        <authorList>
            <consortium name="EnsemblMetazoa"/>
        </authorList>
    </citation>
    <scope>IDENTIFICATION</scope>
</reference>
<dbReference type="SUPFAM" id="SSF81321">
    <property type="entry name" value="Family A G protein-coupled receptor-like"/>
    <property type="match status" value="1"/>
</dbReference>
<keyword evidence="11" id="KW-0325">Glycoprotein</keyword>
<evidence type="ECO:0000256" key="7">
    <source>
        <dbReference type="ARBA" id="ARBA00023040"/>
    </source>
</evidence>
<evidence type="ECO:0000313" key="18">
    <source>
        <dbReference type="EnsemblMetazoa" id="XP_038044934.1"/>
    </source>
</evidence>
<dbReference type="Gene3D" id="1.20.1070.10">
    <property type="entry name" value="Rhodopsin 7-helix transmembrane proteins"/>
    <property type="match status" value="1"/>
</dbReference>
<protein>
    <submittedName>
        <fullName evidence="18">Uncharacterized protein</fullName>
    </submittedName>
</protein>
<dbReference type="Pfam" id="PF02793">
    <property type="entry name" value="HRM"/>
    <property type="match status" value="1"/>
</dbReference>
<evidence type="ECO:0000256" key="13">
    <source>
        <dbReference type="SAM" id="MobiDB-lite"/>
    </source>
</evidence>
<feature type="region of interest" description="Disordered" evidence="13">
    <location>
        <begin position="662"/>
        <end position="681"/>
    </location>
</feature>
<dbReference type="EnsemblMetazoa" id="XM_038189006.1">
    <property type="protein sequence ID" value="XP_038044934.1"/>
    <property type="gene ID" value="LOC119719543"/>
</dbReference>
<dbReference type="PRINTS" id="PR01279">
    <property type="entry name" value="CRFRECEPTOR"/>
</dbReference>
<dbReference type="PANTHER" id="PTHR45620:SF15">
    <property type="entry name" value="DIURETIC HORMONE 44 RECEPTOR 1-RELATED"/>
    <property type="match status" value="1"/>
</dbReference>
<dbReference type="InterPro" id="IPR050332">
    <property type="entry name" value="GPCR_2"/>
</dbReference>
<feature type="domain" description="G-protein coupled receptors family 2 profile 1" evidence="16">
    <location>
        <begin position="104"/>
        <end position="189"/>
    </location>
</feature>
<keyword evidence="10" id="KW-0675">Receptor</keyword>
<keyword evidence="19" id="KW-1185">Reference proteome</keyword>
<feature type="transmembrane region" description="Helical" evidence="14">
    <location>
        <begin position="202"/>
        <end position="225"/>
    </location>
</feature>
<dbReference type="InterPro" id="IPR017983">
    <property type="entry name" value="GPCR_2_secretin-like_CS"/>
</dbReference>
<comment type="similarity">
    <text evidence="2">Belongs to the G-protein coupled receptor 2 family.</text>
</comment>
<dbReference type="Gene3D" id="4.10.1240.10">
    <property type="entry name" value="GPCR, family 2, extracellular hormone receptor domain"/>
    <property type="match status" value="1"/>
</dbReference>
<evidence type="ECO:0000313" key="19">
    <source>
        <dbReference type="Proteomes" id="UP000887568"/>
    </source>
</evidence>
<dbReference type="PROSITE" id="PS00649">
    <property type="entry name" value="G_PROTEIN_RECEP_F2_1"/>
    <property type="match status" value="1"/>
</dbReference>
<sequence>MYTRMVLIFLLVTVSSTYVKASNTTDVLETNTTEEVDPTPETNMSFPFFAPVNGTAAPSPGQTSPAPHYNTSRFNASYFESIYQMYHDHILETEGLVEIGEEAQCNIREQLEDIYLDFDAPEEGRYCGSFWDTIMCWPASAPGVVSRPCPEFFKDIYYDTSINVTRYCNPDGTWGNEDKSNYSLCTPKHTPDVNGYDVALEVMVYVGYSLSFTALVGAFCVFLFFRSLRCVRNYIHWNLVSSFILLYIAYFTVSGTVGAVKLKPGLWWICRLMYVIMMYAMMTNFFWMFVEGVYLYVLVVRALTVRRNRFWIYCIFGWGVPVPFVVAFSIVKKVKSTVCWVARDNYSYIVVSPIFVVIIVNLYFLIHIMAILVTKLRASHSLETQQYRKGVRGTLFLLPLLGVTYLLFLLGPAEVADELRTPSFYVYQYLSTLLSSLQGFFVAVIYVFLNQEVQNVIKRKIRRWREENTLPTRMVSRRGSNTRTSFGNLGIFGGRRSGHNGTGGEGEQQVSAFKLPSGNTSPEVYSNGSKVPPFIRLDEVQPLTPVSEAPTSPPTLYSSLSSGNGNDGETVPVTAGELDEVKEASPCNGLSESPGSDCNELPLLSVNTYGATPPANGWHDSSSHGEQDSGEPSSKIPEKESAQITTDNIDVLNGNHNNNNSLSPCLVARPKAAPSPSAGRSRVTFADDLVHENHKRPACCDAGKNSERSPKKKADSERPASRGHSDGEDSPDTAIGKQDTQRSPLLPCIRKKPWASSKPNGTIAFPKAPEGTPV</sequence>
<keyword evidence="8 14" id="KW-0472">Membrane</keyword>
<comment type="subcellular location">
    <subcellularLocation>
        <location evidence="1">Cell membrane</location>
        <topology evidence="1">Multi-pass membrane protein</topology>
    </subcellularLocation>
</comment>
<keyword evidence="7" id="KW-0297">G-protein coupled receptor</keyword>
<feature type="signal peptide" evidence="15">
    <location>
        <begin position="1"/>
        <end position="21"/>
    </location>
</feature>
<feature type="region of interest" description="Disordered" evidence="13">
    <location>
        <begin position="696"/>
        <end position="774"/>
    </location>
</feature>
<feature type="transmembrane region" description="Helical" evidence="14">
    <location>
        <begin position="394"/>
        <end position="413"/>
    </location>
</feature>
<evidence type="ECO:0000256" key="15">
    <source>
        <dbReference type="SAM" id="SignalP"/>
    </source>
</evidence>
<evidence type="ECO:0000256" key="8">
    <source>
        <dbReference type="ARBA" id="ARBA00023136"/>
    </source>
</evidence>
<evidence type="ECO:0000256" key="9">
    <source>
        <dbReference type="ARBA" id="ARBA00023157"/>
    </source>
</evidence>
<dbReference type="InterPro" id="IPR001879">
    <property type="entry name" value="GPCR_2_extracellular_dom"/>
</dbReference>
<dbReference type="InterPro" id="IPR017981">
    <property type="entry name" value="GPCR_2-like_7TM"/>
</dbReference>
<keyword evidence="4 14" id="KW-0812">Transmembrane</keyword>
<feature type="chain" id="PRO_5037524985" evidence="15">
    <location>
        <begin position="22"/>
        <end position="774"/>
    </location>
</feature>
<dbReference type="PROSITE" id="PS50261">
    <property type="entry name" value="G_PROTEIN_RECEP_F2_4"/>
    <property type="match status" value="1"/>
</dbReference>
<dbReference type="GO" id="GO:0017046">
    <property type="term" value="F:peptide hormone binding"/>
    <property type="evidence" value="ECO:0007669"/>
    <property type="project" value="TreeGrafter"/>
</dbReference>
<evidence type="ECO:0000259" key="16">
    <source>
        <dbReference type="PROSITE" id="PS50227"/>
    </source>
</evidence>
<dbReference type="InterPro" id="IPR003051">
    <property type="entry name" value="GPCR_2_CRF_rcpt"/>
</dbReference>
<dbReference type="AlphaFoldDB" id="A0A913YYY8"/>
<feature type="transmembrane region" description="Helical" evidence="14">
    <location>
        <begin position="272"/>
        <end position="298"/>
    </location>
</feature>
<evidence type="ECO:0000256" key="3">
    <source>
        <dbReference type="ARBA" id="ARBA00022475"/>
    </source>
</evidence>
<feature type="region of interest" description="Disordered" evidence="13">
    <location>
        <begin position="584"/>
        <end position="641"/>
    </location>
</feature>
<evidence type="ECO:0000259" key="17">
    <source>
        <dbReference type="PROSITE" id="PS50261"/>
    </source>
</evidence>
<evidence type="ECO:0000256" key="2">
    <source>
        <dbReference type="ARBA" id="ARBA00005314"/>
    </source>
</evidence>
<evidence type="ECO:0000256" key="6">
    <source>
        <dbReference type="ARBA" id="ARBA00022989"/>
    </source>
</evidence>
<dbReference type="PRINTS" id="PR00249">
    <property type="entry name" value="GPCRSECRETIN"/>
</dbReference>
<dbReference type="GeneID" id="119719543"/>
<dbReference type="GO" id="GO:0008528">
    <property type="term" value="F:G protein-coupled peptide receptor activity"/>
    <property type="evidence" value="ECO:0007669"/>
    <property type="project" value="TreeGrafter"/>
</dbReference>
<evidence type="ECO:0000256" key="11">
    <source>
        <dbReference type="ARBA" id="ARBA00023180"/>
    </source>
</evidence>
<keyword evidence="9" id="KW-1015">Disulfide bond</keyword>
<feature type="transmembrane region" description="Helical" evidence="14">
    <location>
        <begin position="346"/>
        <end position="373"/>
    </location>
</feature>
<evidence type="ECO:0000256" key="4">
    <source>
        <dbReference type="ARBA" id="ARBA00022692"/>
    </source>
</evidence>
<feature type="transmembrane region" description="Helical" evidence="14">
    <location>
        <begin position="310"/>
        <end position="331"/>
    </location>
</feature>
<feature type="transmembrane region" description="Helical" evidence="14">
    <location>
        <begin position="237"/>
        <end position="260"/>
    </location>
</feature>
<dbReference type="InterPro" id="IPR000832">
    <property type="entry name" value="GPCR_2_secretin-like"/>
</dbReference>
<keyword evidence="12" id="KW-0807">Transducer</keyword>
<feature type="region of interest" description="Disordered" evidence="13">
    <location>
        <begin position="544"/>
        <end position="572"/>
    </location>
</feature>
<keyword evidence="3" id="KW-1003">Cell membrane</keyword>
<organism evidence="18 19">
    <name type="scientific">Patiria miniata</name>
    <name type="common">Bat star</name>
    <name type="synonym">Asterina miniata</name>
    <dbReference type="NCBI Taxonomy" id="46514"/>
    <lineage>
        <taxon>Eukaryota</taxon>
        <taxon>Metazoa</taxon>
        <taxon>Echinodermata</taxon>
        <taxon>Eleutherozoa</taxon>
        <taxon>Asterozoa</taxon>
        <taxon>Asteroidea</taxon>
        <taxon>Valvatacea</taxon>
        <taxon>Valvatida</taxon>
        <taxon>Asterinidae</taxon>
        <taxon>Patiria</taxon>
    </lineage>
</organism>
<keyword evidence="5 15" id="KW-0732">Signal</keyword>
<dbReference type="OMA" id="PPANGWH"/>